<dbReference type="AlphaFoldDB" id="A0AAP0NPP7"/>
<dbReference type="InterPro" id="IPR013126">
    <property type="entry name" value="Hsp_70_fam"/>
</dbReference>
<evidence type="ECO:0000256" key="2">
    <source>
        <dbReference type="ARBA" id="ARBA00022840"/>
    </source>
</evidence>
<dbReference type="GO" id="GO:0140662">
    <property type="term" value="F:ATP-dependent protein folding chaperone"/>
    <property type="evidence" value="ECO:0007669"/>
    <property type="project" value="InterPro"/>
</dbReference>
<dbReference type="Gene3D" id="2.60.120.260">
    <property type="entry name" value="Galactose-binding domain-like"/>
    <property type="match status" value="1"/>
</dbReference>
<dbReference type="PANTHER" id="PTHR48478">
    <property type="entry name" value="LECTIN-LIKE"/>
    <property type="match status" value="1"/>
</dbReference>
<dbReference type="InterPro" id="IPR052147">
    <property type="entry name" value="PP2-like/Lectin"/>
</dbReference>
<evidence type="ECO:0000256" key="3">
    <source>
        <dbReference type="SAM" id="Coils"/>
    </source>
</evidence>
<dbReference type="GO" id="GO:0005524">
    <property type="term" value="F:ATP binding"/>
    <property type="evidence" value="ECO:0007669"/>
    <property type="project" value="UniProtKB-KW"/>
</dbReference>
<dbReference type="FunFam" id="3.90.640.10:FF:000003">
    <property type="entry name" value="Molecular chaperone DnaK"/>
    <property type="match status" value="1"/>
</dbReference>
<keyword evidence="5" id="KW-1185">Reference proteome</keyword>
<dbReference type="Pfam" id="PF00012">
    <property type="entry name" value="HSP70"/>
    <property type="match status" value="1"/>
</dbReference>
<proteinExistence type="predicted"/>
<dbReference type="Proteomes" id="UP001420932">
    <property type="component" value="Unassembled WGS sequence"/>
</dbReference>
<protein>
    <submittedName>
        <fullName evidence="4">Uncharacterized protein</fullName>
    </submittedName>
</protein>
<dbReference type="PANTHER" id="PTHR48478:SF1">
    <property type="entry name" value="LECTIN-LIKE"/>
    <property type="match status" value="1"/>
</dbReference>
<dbReference type="InterPro" id="IPR025886">
    <property type="entry name" value="PP2-like"/>
</dbReference>
<dbReference type="EMBL" id="JBBNAF010000009">
    <property type="protein sequence ID" value="KAK9114578.1"/>
    <property type="molecule type" value="Genomic_DNA"/>
</dbReference>
<evidence type="ECO:0000313" key="4">
    <source>
        <dbReference type="EMBL" id="KAK9114578.1"/>
    </source>
</evidence>
<name>A0AAP0NPP7_9MAGN</name>
<organism evidence="4 5">
    <name type="scientific">Stephania yunnanensis</name>
    <dbReference type="NCBI Taxonomy" id="152371"/>
    <lineage>
        <taxon>Eukaryota</taxon>
        <taxon>Viridiplantae</taxon>
        <taxon>Streptophyta</taxon>
        <taxon>Embryophyta</taxon>
        <taxon>Tracheophyta</taxon>
        <taxon>Spermatophyta</taxon>
        <taxon>Magnoliopsida</taxon>
        <taxon>Ranunculales</taxon>
        <taxon>Menispermaceae</taxon>
        <taxon>Menispermoideae</taxon>
        <taxon>Cissampelideae</taxon>
        <taxon>Stephania</taxon>
    </lineage>
</organism>
<keyword evidence="2" id="KW-0067">ATP-binding</keyword>
<gene>
    <name evidence="4" type="ORF">Syun_021375</name>
</gene>
<evidence type="ECO:0000313" key="5">
    <source>
        <dbReference type="Proteomes" id="UP001420932"/>
    </source>
</evidence>
<keyword evidence="1" id="KW-0547">Nucleotide-binding</keyword>
<keyword evidence="3" id="KW-0175">Coiled coil</keyword>
<accession>A0AAP0NPP7</accession>
<sequence length="321" mass="35718">MPDVVEGTDDERVWSLPCWDLTETSKRDDGIDLLQDKQALQRLTETAEKAKMDLSFLTQTNIRLTLAMAGIVINLHLPIPIVLSCGLKIGLAENYFAQFRFMAGVSHILTETNYQIAMAVAYNTAKVMQDAFLLVTAVNKICGYICLLFGCLILLEYGLCKGFGNIVSIFEGNSARPILGRNGRMVEVIWPLAPIGDRTSVIGGGPSSRNHLRTDVAMDTSYLTEGTIYEVSFVVMLKKDASGWDFPVTLDMEEPNGKKSQSKVNMKDLPREEWIEIRVGDFTNEKKGELKFFFSGYEGGLWKTGLIVKGASIKPKKSFHI</sequence>
<dbReference type="GO" id="GO:0030246">
    <property type="term" value="F:carbohydrate binding"/>
    <property type="evidence" value="ECO:0007669"/>
    <property type="project" value="InterPro"/>
</dbReference>
<comment type="caution">
    <text evidence="4">The sequence shown here is derived from an EMBL/GenBank/DDBJ whole genome shotgun (WGS) entry which is preliminary data.</text>
</comment>
<evidence type="ECO:0000256" key="1">
    <source>
        <dbReference type="ARBA" id="ARBA00022741"/>
    </source>
</evidence>
<feature type="coiled-coil region" evidence="3">
    <location>
        <begin position="33"/>
        <end position="60"/>
    </location>
</feature>
<reference evidence="4 5" key="1">
    <citation type="submission" date="2024-01" db="EMBL/GenBank/DDBJ databases">
        <title>Genome assemblies of Stephania.</title>
        <authorList>
            <person name="Yang L."/>
        </authorList>
    </citation>
    <scope>NUCLEOTIDE SEQUENCE [LARGE SCALE GENOMIC DNA]</scope>
    <source>
        <strain evidence="4">YNDBR</strain>
        <tissue evidence="4">Leaf</tissue>
    </source>
</reference>
<dbReference type="Gene3D" id="3.90.640.10">
    <property type="entry name" value="Actin, Chain A, domain 4"/>
    <property type="match status" value="1"/>
</dbReference>
<dbReference type="Pfam" id="PF14299">
    <property type="entry name" value="PP2"/>
    <property type="match status" value="1"/>
</dbReference>